<protein>
    <submittedName>
        <fullName evidence="3">Aste57867_15273 protein</fullName>
    </submittedName>
</protein>
<reference evidence="2" key="2">
    <citation type="submission" date="2019-06" db="EMBL/GenBank/DDBJ databases">
        <title>Genomics analysis of Aphanomyces spp. identifies a new class of oomycete effector associated with host adaptation.</title>
        <authorList>
            <person name="Gaulin E."/>
        </authorList>
    </citation>
    <scope>NUCLEOTIDE SEQUENCE</scope>
    <source>
        <strain evidence="2">CBS 578.67</strain>
    </source>
</reference>
<name>A0A485L425_9STRA</name>
<evidence type="ECO:0000313" key="2">
    <source>
        <dbReference type="EMBL" id="KAF0693774.1"/>
    </source>
</evidence>
<dbReference type="EMBL" id="CAADRA010005666">
    <property type="protein sequence ID" value="VFT92082.1"/>
    <property type="molecule type" value="Genomic_DNA"/>
</dbReference>
<evidence type="ECO:0000313" key="3">
    <source>
        <dbReference type="EMBL" id="VFT92082.1"/>
    </source>
</evidence>
<feature type="coiled-coil region" evidence="1">
    <location>
        <begin position="224"/>
        <end position="258"/>
    </location>
</feature>
<keyword evidence="1" id="KW-0175">Coiled coil</keyword>
<organism evidence="3 4">
    <name type="scientific">Aphanomyces stellatus</name>
    <dbReference type="NCBI Taxonomy" id="120398"/>
    <lineage>
        <taxon>Eukaryota</taxon>
        <taxon>Sar</taxon>
        <taxon>Stramenopiles</taxon>
        <taxon>Oomycota</taxon>
        <taxon>Saprolegniomycetes</taxon>
        <taxon>Saprolegniales</taxon>
        <taxon>Verrucalvaceae</taxon>
        <taxon>Aphanomyces</taxon>
    </lineage>
</organism>
<reference evidence="3 4" key="1">
    <citation type="submission" date="2019-03" db="EMBL/GenBank/DDBJ databases">
        <authorList>
            <person name="Gaulin E."/>
            <person name="Dumas B."/>
        </authorList>
    </citation>
    <scope>NUCLEOTIDE SEQUENCE [LARGE SCALE GENOMIC DNA]</scope>
    <source>
        <strain evidence="3">CBS 568.67</strain>
    </source>
</reference>
<dbReference type="EMBL" id="VJMH01005645">
    <property type="protein sequence ID" value="KAF0693774.1"/>
    <property type="molecule type" value="Genomic_DNA"/>
</dbReference>
<sequence length="279" mass="31739">MESPLVLYQDTSSCSDDFRPSTHLSPESEVAILRALLRWGEGKCLKSYENLKNMNLPLVNQFISATETAVGRIGLQRWLDSLVAYCDPLTASIDKYLAQHLLSTLAFALDHPRESENKAVLEQRVRDLELQLDDFHAKYLREMRAKEQLQHEIQGARIMHRESAISARTTIDRLEDELGRAQTISQENALRAWSRISALEEEVAALKPSEDSNTAPVDDDSDRIHDLEWELAVANTQREQLETENAALKGKLKQTEQKLMWSMLVMSVRRKGASSYNMA</sequence>
<dbReference type="AlphaFoldDB" id="A0A485L425"/>
<evidence type="ECO:0000313" key="4">
    <source>
        <dbReference type="Proteomes" id="UP000332933"/>
    </source>
</evidence>
<gene>
    <name evidence="3" type="primary">Aste57867_15273</name>
    <name evidence="2" type="ORF">As57867_015217</name>
    <name evidence="3" type="ORF">ASTE57867_15273</name>
</gene>
<proteinExistence type="predicted"/>
<accession>A0A485L425</accession>
<keyword evidence="4" id="KW-1185">Reference proteome</keyword>
<dbReference type="Proteomes" id="UP000332933">
    <property type="component" value="Unassembled WGS sequence"/>
</dbReference>
<evidence type="ECO:0000256" key="1">
    <source>
        <dbReference type="SAM" id="Coils"/>
    </source>
</evidence>
<dbReference type="OrthoDB" id="62224at2759"/>